<reference evidence="1 2" key="1">
    <citation type="submission" date="2020-01" db="EMBL/GenBank/DDBJ databases">
        <authorList>
            <person name="Kim M.K."/>
        </authorList>
    </citation>
    <scope>NUCLEOTIDE SEQUENCE [LARGE SCALE GENOMIC DNA]</scope>
    <source>
        <strain evidence="1 2">172606-1</strain>
    </source>
</reference>
<proteinExistence type="predicted"/>
<protein>
    <submittedName>
        <fullName evidence="1">Uncharacterized protein</fullName>
    </submittedName>
</protein>
<dbReference type="RefSeq" id="WP_162441974.1">
    <property type="nucleotide sequence ID" value="NZ_CP048222.1"/>
</dbReference>
<sequence>MKKTKPDSAPSAYTIDSSRIAILSLEGHSSFANSKPATLTGKDLETIEQILQQVLKVYNPNEKKQYEQIKKQNPESKIREDNFVINLNRYKRQYIAFLNEKGEKEVWINCFCGDIDRNWQNEIIFVRNGGNCFFNLKVNLNRGKYYELRVNGEA</sequence>
<dbReference type="EMBL" id="CP048222">
    <property type="protein sequence ID" value="QHT65901.1"/>
    <property type="molecule type" value="Genomic_DNA"/>
</dbReference>
<gene>
    <name evidence="1" type="ORF">GXP67_04070</name>
</gene>
<dbReference type="Proteomes" id="UP000480178">
    <property type="component" value="Chromosome"/>
</dbReference>
<dbReference type="AlphaFoldDB" id="A0A6C0GD56"/>
<accession>A0A6C0GD56</accession>
<name>A0A6C0GD56_9BACT</name>
<dbReference type="KEGG" id="rhoz:GXP67_04070"/>
<keyword evidence="2" id="KW-1185">Reference proteome</keyword>
<organism evidence="1 2">
    <name type="scientific">Rhodocytophaga rosea</name>
    <dbReference type="NCBI Taxonomy" id="2704465"/>
    <lineage>
        <taxon>Bacteria</taxon>
        <taxon>Pseudomonadati</taxon>
        <taxon>Bacteroidota</taxon>
        <taxon>Cytophagia</taxon>
        <taxon>Cytophagales</taxon>
        <taxon>Rhodocytophagaceae</taxon>
        <taxon>Rhodocytophaga</taxon>
    </lineage>
</organism>
<evidence type="ECO:0000313" key="1">
    <source>
        <dbReference type="EMBL" id="QHT65901.1"/>
    </source>
</evidence>
<evidence type="ECO:0000313" key="2">
    <source>
        <dbReference type="Proteomes" id="UP000480178"/>
    </source>
</evidence>